<dbReference type="PANTHER" id="PTHR11581:SF0">
    <property type="entry name" value="SMALL RIBOSOMAL SUBUNIT PROTEIN ES4"/>
    <property type="match status" value="1"/>
</dbReference>
<organism evidence="8 9">
    <name type="scientific">Durusdinium trenchii</name>
    <dbReference type="NCBI Taxonomy" id="1381693"/>
    <lineage>
        <taxon>Eukaryota</taxon>
        <taxon>Sar</taxon>
        <taxon>Alveolata</taxon>
        <taxon>Dinophyceae</taxon>
        <taxon>Suessiales</taxon>
        <taxon>Symbiodiniaceae</taxon>
        <taxon>Durusdinium</taxon>
    </lineage>
</organism>
<dbReference type="InterPro" id="IPR041982">
    <property type="entry name" value="Ribosomal_eS4_KOW"/>
</dbReference>
<dbReference type="Pfam" id="PF08071">
    <property type="entry name" value="RS4NT"/>
    <property type="match status" value="1"/>
</dbReference>
<keyword evidence="5" id="KW-0687">Ribonucleoprotein</keyword>
<evidence type="ECO:0000259" key="7">
    <source>
        <dbReference type="SMART" id="SM00739"/>
    </source>
</evidence>
<feature type="domain" description="KOW" evidence="7">
    <location>
        <begin position="173"/>
        <end position="200"/>
    </location>
</feature>
<dbReference type="Gene3D" id="2.40.50.740">
    <property type="match status" value="1"/>
</dbReference>
<dbReference type="InterPro" id="IPR013843">
    <property type="entry name" value="Ribosomal_eS4_N"/>
</dbReference>
<evidence type="ECO:0000256" key="1">
    <source>
        <dbReference type="ARBA" id="ARBA00007500"/>
    </source>
</evidence>
<dbReference type="Gene3D" id="3.10.290.10">
    <property type="entry name" value="RNA-binding S4 domain"/>
    <property type="match status" value="1"/>
</dbReference>
<dbReference type="Pfam" id="PF00900">
    <property type="entry name" value="Ribosomal_S4e"/>
    <property type="match status" value="1"/>
</dbReference>
<dbReference type="Proteomes" id="UP001642464">
    <property type="component" value="Unassembled WGS sequence"/>
</dbReference>
<dbReference type="PANTHER" id="PTHR11581">
    <property type="entry name" value="30S/40S RIBOSOMAL PROTEIN S4"/>
    <property type="match status" value="1"/>
</dbReference>
<dbReference type="Pfam" id="PF00467">
    <property type="entry name" value="KOW"/>
    <property type="match status" value="1"/>
</dbReference>
<dbReference type="EMBL" id="CAXAMM010013176">
    <property type="protein sequence ID" value="CAK9030671.1"/>
    <property type="molecule type" value="Genomic_DNA"/>
</dbReference>
<dbReference type="HAMAP" id="MF_00485">
    <property type="entry name" value="Ribosomal_eS4"/>
    <property type="match status" value="1"/>
</dbReference>
<accession>A0ABP0KUV5</accession>
<dbReference type="InterPro" id="IPR013845">
    <property type="entry name" value="Ribosomal_eS4_central_region"/>
</dbReference>
<keyword evidence="9" id="KW-1185">Reference proteome</keyword>
<dbReference type="InterPro" id="IPR002942">
    <property type="entry name" value="S4_RNA-bd"/>
</dbReference>
<dbReference type="InterPro" id="IPR000876">
    <property type="entry name" value="Ribosomal_eS4"/>
</dbReference>
<dbReference type="PROSITE" id="PS00528">
    <property type="entry name" value="RIBOSOMAL_S4E"/>
    <property type="match status" value="1"/>
</dbReference>
<evidence type="ECO:0000313" key="8">
    <source>
        <dbReference type="EMBL" id="CAK9030671.1"/>
    </source>
</evidence>
<comment type="caution">
    <text evidence="8">The sequence shown here is derived from an EMBL/GenBank/DDBJ whole genome shotgun (WGS) entry which is preliminary data.</text>
</comment>
<dbReference type="CDD" id="cd06087">
    <property type="entry name" value="KOW_RPS4"/>
    <property type="match status" value="1"/>
</dbReference>
<dbReference type="PROSITE" id="PS50889">
    <property type="entry name" value="S4"/>
    <property type="match status" value="1"/>
</dbReference>
<evidence type="ECO:0000256" key="6">
    <source>
        <dbReference type="PROSITE-ProRule" id="PRU00182"/>
    </source>
</evidence>
<reference evidence="8 9" key="1">
    <citation type="submission" date="2024-02" db="EMBL/GenBank/DDBJ databases">
        <authorList>
            <person name="Chen Y."/>
            <person name="Shah S."/>
            <person name="Dougan E. K."/>
            <person name="Thang M."/>
            <person name="Chan C."/>
        </authorList>
    </citation>
    <scope>NUCLEOTIDE SEQUENCE [LARGE SCALE GENOMIC DNA]</scope>
</reference>
<evidence type="ECO:0000256" key="4">
    <source>
        <dbReference type="ARBA" id="ARBA00022980"/>
    </source>
</evidence>
<dbReference type="GO" id="GO:0005840">
    <property type="term" value="C:ribosome"/>
    <property type="evidence" value="ECO:0007669"/>
    <property type="project" value="UniProtKB-KW"/>
</dbReference>
<evidence type="ECO:0000256" key="5">
    <source>
        <dbReference type="ARBA" id="ARBA00023274"/>
    </source>
</evidence>
<dbReference type="InterPro" id="IPR005824">
    <property type="entry name" value="KOW"/>
</dbReference>
<evidence type="ECO:0000256" key="2">
    <source>
        <dbReference type="ARBA" id="ARBA00022730"/>
    </source>
</evidence>
<dbReference type="Pfam" id="PF01479">
    <property type="entry name" value="S4"/>
    <property type="match status" value="1"/>
</dbReference>
<evidence type="ECO:0000313" key="9">
    <source>
        <dbReference type="Proteomes" id="UP001642464"/>
    </source>
</evidence>
<evidence type="ECO:0000256" key="3">
    <source>
        <dbReference type="ARBA" id="ARBA00022884"/>
    </source>
</evidence>
<keyword evidence="2 6" id="KW-0699">rRNA-binding</keyword>
<proteinExistence type="inferred from homology"/>
<dbReference type="Gene3D" id="2.30.30.30">
    <property type="match status" value="1"/>
</dbReference>
<dbReference type="InterPro" id="IPR018199">
    <property type="entry name" value="Ribosomal_eS4_N_CS"/>
</dbReference>
<dbReference type="SMART" id="SM00739">
    <property type="entry name" value="KOW"/>
    <property type="match status" value="1"/>
</dbReference>
<dbReference type="CDD" id="cd00165">
    <property type="entry name" value="S4"/>
    <property type="match status" value="1"/>
</dbReference>
<dbReference type="PIRSF" id="PIRSF002116">
    <property type="entry name" value="Ribosomal_S4"/>
    <property type="match status" value="1"/>
</dbReference>
<dbReference type="InterPro" id="IPR014722">
    <property type="entry name" value="Rib_uL2_dom2"/>
</dbReference>
<comment type="similarity">
    <text evidence="1">Belongs to the eukaryotic ribosomal protein eS4 family.</text>
</comment>
<dbReference type="InterPro" id="IPR032277">
    <property type="entry name" value="Ribosomal_eS4_C"/>
</dbReference>
<dbReference type="Pfam" id="PF16121">
    <property type="entry name" value="40S_S4_C"/>
    <property type="match status" value="1"/>
</dbReference>
<dbReference type="InterPro" id="IPR038237">
    <property type="entry name" value="Ribosomal_eS4_central_sf"/>
</dbReference>
<keyword evidence="3 6" id="KW-0694">RNA-binding</keyword>
<gene>
    <name evidence="8" type="ORF">SCF082_LOCUS19303</name>
</gene>
<name>A0ABP0KUV5_9DINO</name>
<dbReference type="InterPro" id="IPR036986">
    <property type="entry name" value="S4_RNA-bd_sf"/>
</dbReference>
<sequence length="266" mass="29838">ARGPKKHLKRLNAPHHWMLAKLGGIWAPRPSTGPHKLRECLPVVLILRDRLKYALNSAEVLSICMRRHVKVDGKVRTDPKFPCGLMDVVTLEKSGDAFRLLYDTKGRFVLNPIDKAEQKFKLCKVMAVRTVAGQVPTLTTHDGRTIRYPDPIIKVNDSIKLNVETGKIEEVFKFDIGQLVMITSGRNAGRVGVLQSREVHPGSFDIIYVKDSNGAVFATRLSAAFIIGNENRPAIKLAKGRGLKLSIIEEKAQKERRAAHNRRQQK</sequence>
<feature type="non-terminal residue" evidence="8">
    <location>
        <position position="1"/>
    </location>
</feature>
<keyword evidence="4 8" id="KW-0689">Ribosomal protein</keyword>
<protein>
    <submittedName>
        <fullName evidence="8">40S ribosomal protein S4</fullName>
    </submittedName>
</protein>